<sequence length="46" mass="5179">MRSRLAAEISAKSSQGYLSQYLNLRSGDLVMHCPCQSFLPIYLQCV</sequence>
<organism evidence="1 2">
    <name type="scientific">Zarconia navalis LEGE 11467</name>
    <dbReference type="NCBI Taxonomy" id="1828826"/>
    <lineage>
        <taxon>Bacteria</taxon>
        <taxon>Bacillati</taxon>
        <taxon>Cyanobacteriota</taxon>
        <taxon>Cyanophyceae</taxon>
        <taxon>Oscillatoriophycideae</taxon>
        <taxon>Oscillatoriales</taxon>
        <taxon>Oscillatoriales incertae sedis</taxon>
        <taxon>Zarconia</taxon>
        <taxon>Zarconia navalis</taxon>
    </lineage>
</organism>
<dbReference type="Proteomes" id="UP000621799">
    <property type="component" value="Unassembled WGS sequence"/>
</dbReference>
<dbReference type="RefSeq" id="WP_264320558.1">
    <property type="nucleotide sequence ID" value="NZ_JADEXN010000073.1"/>
</dbReference>
<dbReference type="AlphaFoldDB" id="A0A928VZ28"/>
<evidence type="ECO:0000313" key="2">
    <source>
        <dbReference type="Proteomes" id="UP000621799"/>
    </source>
</evidence>
<dbReference type="EMBL" id="JADEXN010000073">
    <property type="protein sequence ID" value="MBE9040305.1"/>
    <property type="molecule type" value="Genomic_DNA"/>
</dbReference>
<gene>
    <name evidence="1" type="ORF">IQ235_05800</name>
</gene>
<proteinExistence type="predicted"/>
<protein>
    <submittedName>
        <fullName evidence="1">Uncharacterized protein</fullName>
    </submittedName>
</protein>
<accession>A0A928VZ28</accession>
<reference evidence="1" key="1">
    <citation type="submission" date="2020-10" db="EMBL/GenBank/DDBJ databases">
        <authorList>
            <person name="Castelo-Branco R."/>
            <person name="Eusebio N."/>
            <person name="Adriana R."/>
            <person name="Vieira A."/>
            <person name="Brugerolle De Fraissinette N."/>
            <person name="Rezende De Castro R."/>
            <person name="Schneider M.P."/>
            <person name="Vasconcelos V."/>
            <person name="Leao P.N."/>
        </authorList>
    </citation>
    <scope>NUCLEOTIDE SEQUENCE</scope>
    <source>
        <strain evidence="1">LEGE 11467</strain>
    </source>
</reference>
<keyword evidence="2" id="KW-1185">Reference proteome</keyword>
<comment type="caution">
    <text evidence="1">The sequence shown here is derived from an EMBL/GenBank/DDBJ whole genome shotgun (WGS) entry which is preliminary data.</text>
</comment>
<evidence type="ECO:0000313" key="1">
    <source>
        <dbReference type="EMBL" id="MBE9040305.1"/>
    </source>
</evidence>
<name>A0A928VZ28_9CYAN</name>